<reference evidence="5" key="1">
    <citation type="submission" date="2015-03" db="EMBL/GenBank/DDBJ databases">
        <title>A transcriptome of Araucaria cunninghamii, an australian fine timber species.</title>
        <authorList>
            <person name="Jing Yi C.J.Y."/>
            <person name="Yin San L.Y.S."/>
            <person name="Abdul Karim S.S."/>
            <person name="Wan Azmi N.N."/>
            <person name="Hercus R.R."/>
            <person name="Croft L.L."/>
        </authorList>
    </citation>
    <scope>NUCLEOTIDE SEQUENCE</scope>
    <source>
        <strain evidence="5">MI0301</strain>
        <tissue evidence="5">Leaf</tissue>
    </source>
</reference>
<evidence type="ECO:0000313" key="5">
    <source>
        <dbReference type="EMBL" id="JAG97131.1"/>
    </source>
</evidence>
<evidence type="ECO:0000256" key="1">
    <source>
        <dbReference type="ARBA" id="ARBA00006484"/>
    </source>
</evidence>
<dbReference type="PRINTS" id="PR00081">
    <property type="entry name" value="GDHRDH"/>
</dbReference>
<dbReference type="InterPro" id="IPR036291">
    <property type="entry name" value="NAD(P)-bd_dom_sf"/>
</dbReference>
<dbReference type="SUPFAM" id="SSF51735">
    <property type="entry name" value="NAD(P)-binding Rossmann-fold domains"/>
    <property type="match status" value="1"/>
</dbReference>
<comment type="similarity">
    <text evidence="1 4">Belongs to the short-chain dehydrogenases/reductases (SDR) family.</text>
</comment>
<sequence length="306" mass="33806">MEERWWTKETVAVVTGAQRGIGYAIARRLAGNGIQVILIDRDGEGGTAAVKALNDAGLHNVAVYQVDVQDGMAINEFANWVKQHYGKLDILVNNAGILGIEIDYDIMKARGVDPRQIFSGNIVEGISENYEMAKACIDINYYGTLENVEALLPLLKLSGDAGGRIVNVASRAGLLETFPSETLRQELNDLDNLTENKVDKFIKNFLMDFEQGLLKTNGWPLRLSAYRVSKAAIIAYTRILAREHADMYVNCVHPGYVRTDITFNTGVYSIDEGAEGPVMLALLPPGSPSGQYYNKKEIASIYFLHK</sequence>
<dbReference type="GO" id="GO:0016020">
    <property type="term" value="C:membrane"/>
    <property type="evidence" value="ECO:0007669"/>
    <property type="project" value="TreeGrafter"/>
</dbReference>
<keyword evidence="3" id="KW-0560">Oxidoreductase</keyword>
<dbReference type="InterPro" id="IPR002347">
    <property type="entry name" value="SDR_fam"/>
</dbReference>
<dbReference type="AlphaFoldDB" id="A0A0D6R346"/>
<dbReference type="PANTHER" id="PTHR43490">
    <property type="entry name" value="(+)-NEOMENTHOL DEHYDROGENASE"/>
    <property type="match status" value="1"/>
</dbReference>
<organism evidence="5">
    <name type="scientific">Araucaria cunninghamii</name>
    <name type="common">Hoop pine</name>
    <name type="synonym">Moreton Bay pine</name>
    <dbReference type="NCBI Taxonomy" id="56994"/>
    <lineage>
        <taxon>Eukaryota</taxon>
        <taxon>Viridiplantae</taxon>
        <taxon>Streptophyta</taxon>
        <taxon>Embryophyta</taxon>
        <taxon>Tracheophyta</taxon>
        <taxon>Spermatophyta</taxon>
        <taxon>Pinopsida</taxon>
        <taxon>Pinidae</taxon>
        <taxon>Conifers II</taxon>
        <taxon>Araucariales</taxon>
        <taxon>Araucariaceae</taxon>
        <taxon>Araucaria</taxon>
    </lineage>
</organism>
<evidence type="ECO:0000256" key="3">
    <source>
        <dbReference type="ARBA" id="ARBA00023002"/>
    </source>
</evidence>
<name>A0A0D6R346_ARACU</name>
<proteinExistence type="inferred from homology"/>
<dbReference type="GO" id="GO:0016491">
    <property type="term" value="F:oxidoreductase activity"/>
    <property type="evidence" value="ECO:0007669"/>
    <property type="project" value="UniProtKB-KW"/>
</dbReference>
<dbReference type="Pfam" id="PF13561">
    <property type="entry name" value="adh_short_C2"/>
    <property type="match status" value="1"/>
</dbReference>
<dbReference type="PANTHER" id="PTHR43490:SF73">
    <property type="entry name" value="OS07G0685800 PROTEIN"/>
    <property type="match status" value="1"/>
</dbReference>
<evidence type="ECO:0008006" key="6">
    <source>
        <dbReference type="Google" id="ProtNLM"/>
    </source>
</evidence>
<dbReference type="Pfam" id="PF00106">
    <property type="entry name" value="adh_short"/>
    <property type="match status" value="1"/>
</dbReference>
<keyword evidence="2" id="KW-0521">NADP</keyword>
<evidence type="ECO:0000256" key="2">
    <source>
        <dbReference type="ARBA" id="ARBA00022857"/>
    </source>
</evidence>
<protein>
    <recommendedName>
        <fullName evidence="6">(+)-neomenthol dehydrogenase</fullName>
    </recommendedName>
</protein>
<accession>A0A0D6R346</accession>
<dbReference type="EMBL" id="GCKF01034825">
    <property type="protein sequence ID" value="JAG97131.1"/>
    <property type="molecule type" value="Transcribed_RNA"/>
</dbReference>
<dbReference type="Gene3D" id="3.40.50.720">
    <property type="entry name" value="NAD(P)-binding Rossmann-like Domain"/>
    <property type="match status" value="1"/>
</dbReference>
<evidence type="ECO:0000256" key="4">
    <source>
        <dbReference type="RuleBase" id="RU000363"/>
    </source>
</evidence>
<dbReference type="PRINTS" id="PR00080">
    <property type="entry name" value="SDRFAMILY"/>
</dbReference>